<dbReference type="SUPFAM" id="SSF53098">
    <property type="entry name" value="Ribonuclease H-like"/>
    <property type="match status" value="1"/>
</dbReference>
<dbReference type="RefSeq" id="XP_066693938.1">
    <property type="nucleotide sequence ID" value="XM_066849795.1"/>
</dbReference>
<dbReference type="Proteomes" id="UP001391051">
    <property type="component" value="Unassembled WGS sequence"/>
</dbReference>
<dbReference type="PANTHER" id="PTHR28083:SF1">
    <property type="entry name" value="GOOD FOR FULL DBP5 ACTIVITY PROTEIN 2"/>
    <property type="match status" value="1"/>
</dbReference>
<sequence length="555" mass="62892">MSSKAHHTRDSPEPIVLYAGGASIVFPPDSDTSQPGGQIGYMNSDDEGRIFAPPPQKPNKKNKTKRRRQKETVSAQDATTTIQASSATIDLKRDDIAPEGLLLCPFKLVRQYPYKYVGNMNRQKVQDFFEDRLFKGEGWNMFSIHDPSSRREPLLLVRTTDFDEFLQGVNRELRTLLAVPSGKETEKFTLRFLGCPRPQFAGKVGSQDAYYALKGKLAQSSPNYIYLQPTVLSLFKDEMDKIYESVKTPKPKKDPAVQRAKIIAKQKTFGQTTKRVQRYLGLRTRTAYSVGQDKGWNMSMPPPFETEWDVRFVCIDVEAHEFNNKNITEVGIAILDTQDIVGLPPGEGGKAWFDKIQAHHLRIKEAAHLVNSRFVQGCPEYFDFGESEIIPRKDTVERIEAIIGTGHKNETPVVLVGHEIASDMNYLKGIGFNLWRSPLFLDEVDTKSMFQRVRRDPKVRKLAVMCNELGIPGRNFHNAGNDAMHTLRAMINMAVLRKTGYPEIVSTTEDPREIPSESEWTDGEGEDGGQWYRSKEPEDSRQAPSGSYSNHQLQW</sequence>
<dbReference type="EMBL" id="JAQQWE010000009">
    <property type="protein sequence ID" value="KAK7941186.1"/>
    <property type="molecule type" value="Genomic_DNA"/>
</dbReference>
<dbReference type="PANTHER" id="PTHR28083">
    <property type="entry name" value="GOOD FOR FULL DBP5 ACTIVITY PROTEIN 2"/>
    <property type="match status" value="1"/>
</dbReference>
<feature type="compositionally biased region" description="Basic residues" evidence="1">
    <location>
        <begin position="58"/>
        <end position="69"/>
    </location>
</feature>
<dbReference type="InterPro" id="IPR040151">
    <property type="entry name" value="Gfd2/YDR514C-like"/>
</dbReference>
<name>A0ABR1PVX6_9PEZI</name>
<feature type="compositionally biased region" description="Polar residues" evidence="1">
    <location>
        <begin position="542"/>
        <end position="555"/>
    </location>
</feature>
<protein>
    <recommendedName>
        <fullName evidence="2">Gfd2/YDR514C-like C-terminal domain-containing protein</fullName>
    </recommendedName>
</protein>
<evidence type="ECO:0000313" key="3">
    <source>
        <dbReference type="EMBL" id="KAK7941186.1"/>
    </source>
</evidence>
<dbReference type="GeneID" id="92082857"/>
<dbReference type="InterPro" id="IPR036397">
    <property type="entry name" value="RNaseH_sf"/>
</dbReference>
<evidence type="ECO:0000313" key="4">
    <source>
        <dbReference type="Proteomes" id="UP001391051"/>
    </source>
</evidence>
<feature type="region of interest" description="Disordered" evidence="1">
    <location>
        <begin position="502"/>
        <end position="555"/>
    </location>
</feature>
<reference evidence="3 4" key="1">
    <citation type="submission" date="2023-01" db="EMBL/GenBank/DDBJ databases">
        <title>Analysis of 21 Apiospora genomes using comparative genomics revels a genus with tremendous synthesis potential of carbohydrate active enzymes and secondary metabolites.</title>
        <authorList>
            <person name="Sorensen T."/>
        </authorList>
    </citation>
    <scope>NUCLEOTIDE SEQUENCE [LARGE SCALE GENOMIC DNA]</scope>
    <source>
        <strain evidence="3 4">CBS 24483</strain>
    </source>
</reference>
<keyword evidence="4" id="KW-1185">Reference proteome</keyword>
<dbReference type="InterPro" id="IPR048519">
    <property type="entry name" value="Gfd2/YDR514C-like_C"/>
</dbReference>
<dbReference type="InterPro" id="IPR012337">
    <property type="entry name" value="RNaseH-like_sf"/>
</dbReference>
<comment type="caution">
    <text evidence="3">The sequence shown here is derived from an EMBL/GenBank/DDBJ whole genome shotgun (WGS) entry which is preliminary data.</text>
</comment>
<feature type="domain" description="Gfd2/YDR514C-like C-terminal" evidence="2">
    <location>
        <begin position="312"/>
        <end position="493"/>
    </location>
</feature>
<evidence type="ECO:0000256" key="1">
    <source>
        <dbReference type="SAM" id="MobiDB-lite"/>
    </source>
</evidence>
<organism evidence="3 4">
    <name type="scientific">Apiospora aurea</name>
    <dbReference type="NCBI Taxonomy" id="335848"/>
    <lineage>
        <taxon>Eukaryota</taxon>
        <taxon>Fungi</taxon>
        <taxon>Dikarya</taxon>
        <taxon>Ascomycota</taxon>
        <taxon>Pezizomycotina</taxon>
        <taxon>Sordariomycetes</taxon>
        <taxon>Xylariomycetidae</taxon>
        <taxon>Amphisphaeriales</taxon>
        <taxon>Apiosporaceae</taxon>
        <taxon>Apiospora</taxon>
    </lineage>
</organism>
<proteinExistence type="predicted"/>
<dbReference type="Gene3D" id="3.30.420.10">
    <property type="entry name" value="Ribonuclease H-like superfamily/Ribonuclease H"/>
    <property type="match status" value="1"/>
</dbReference>
<feature type="region of interest" description="Disordered" evidence="1">
    <location>
        <begin position="20"/>
        <end position="79"/>
    </location>
</feature>
<accession>A0ABR1PVX6</accession>
<evidence type="ECO:0000259" key="2">
    <source>
        <dbReference type="Pfam" id="PF21762"/>
    </source>
</evidence>
<dbReference type="Pfam" id="PF21762">
    <property type="entry name" value="DEDDh_C"/>
    <property type="match status" value="1"/>
</dbReference>
<gene>
    <name evidence="3" type="ORF">PG986_013573</name>
</gene>